<gene>
    <name evidence="2" type="ORF">Hamer_G014934</name>
</gene>
<accession>A0A8J5JHZ0</accession>
<reference evidence="2" key="1">
    <citation type="journal article" date="2021" name="Sci. Adv.">
        <title>The American lobster genome reveals insights on longevity, neural, and immune adaptations.</title>
        <authorList>
            <person name="Polinski J.M."/>
            <person name="Zimin A.V."/>
            <person name="Clark K.F."/>
            <person name="Kohn A.B."/>
            <person name="Sadowski N."/>
            <person name="Timp W."/>
            <person name="Ptitsyn A."/>
            <person name="Khanna P."/>
            <person name="Romanova D.Y."/>
            <person name="Williams P."/>
            <person name="Greenwood S.J."/>
            <person name="Moroz L.L."/>
            <person name="Walt D.R."/>
            <person name="Bodnar A.G."/>
        </authorList>
    </citation>
    <scope>NUCLEOTIDE SEQUENCE</scope>
    <source>
        <strain evidence="2">GMGI-L3</strain>
    </source>
</reference>
<dbReference type="EMBL" id="JAHLQT010044109">
    <property type="protein sequence ID" value="KAG7154588.1"/>
    <property type="molecule type" value="Genomic_DNA"/>
</dbReference>
<proteinExistence type="predicted"/>
<feature type="region of interest" description="Disordered" evidence="1">
    <location>
        <begin position="33"/>
        <end position="53"/>
    </location>
</feature>
<evidence type="ECO:0000256" key="1">
    <source>
        <dbReference type="SAM" id="MobiDB-lite"/>
    </source>
</evidence>
<dbReference type="Proteomes" id="UP000747542">
    <property type="component" value="Unassembled WGS sequence"/>
</dbReference>
<evidence type="ECO:0000313" key="2">
    <source>
        <dbReference type="EMBL" id="KAG7154588.1"/>
    </source>
</evidence>
<protein>
    <submittedName>
        <fullName evidence="2">Uncharacterized protein</fullName>
    </submittedName>
</protein>
<name>A0A8J5JHZ0_HOMAM</name>
<feature type="compositionally biased region" description="Polar residues" evidence="1">
    <location>
        <begin position="39"/>
        <end position="50"/>
    </location>
</feature>
<comment type="caution">
    <text evidence="2">The sequence shown here is derived from an EMBL/GenBank/DDBJ whole genome shotgun (WGS) entry which is preliminary data.</text>
</comment>
<keyword evidence="3" id="KW-1185">Reference proteome</keyword>
<dbReference type="AlphaFoldDB" id="A0A8J5JHZ0"/>
<evidence type="ECO:0000313" key="3">
    <source>
        <dbReference type="Proteomes" id="UP000747542"/>
    </source>
</evidence>
<sequence length="109" mass="12042">MTYIMAQKYVTSIGSSTPGDDSEWVQPQIVQPSPIPATPCSQDPPSTSGFQDAGASWLFTPRAASRRQSLSWKRGYFKETTSPKSKEVSEEMWSLCPNQAPHHLNNVAL</sequence>
<organism evidence="2 3">
    <name type="scientific">Homarus americanus</name>
    <name type="common">American lobster</name>
    <dbReference type="NCBI Taxonomy" id="6706"/>
    <lineage>
        <taxon>Eukaryota</taxon>
        <taxon>Metazoa</taxon>
        <taxon>Ecdysozoa</taxon>
        <taxon>Arthropoda</taxon>
        <taxon>Crustacea</taxon>
        <taxon>Multicrustacea</taxon>
        <taxon>Malacostraca</taxon>
        <taxon>Eumalacostraca</taxon>
        <taxon>Eucarida</taxon>
        <taxon>Decapoda</taxon>
        <taxon>Pleocyemata</taxon>
        <taxon>Astacidea</taxon>
        <taxon>Nephropoidea</taxon>
        <taxon>Nephropidae</taxon>
        <taxon>Homarus</taxon>
    </lineage>
</organism>